<keyword evidence="3" id="KW-1185">Reference proteome</keyword>
<protein>
    <submittedName>
        <fullName evidence="2">Uncharacterized protein</fullName>
    </submittedName>
</protein>
<sequence length="136" mass="15146">MGPDPHTAAAAWQHAHPLTMVMISSTISLIVVSLIVLIRWGVSHKAWAFHPEGPRGFLKDECVRWGAILLPYLVLSIAFKVFIYDLHPEWNRPEVWVGFAIVAIVGRRLLARHPFIKAMGRHIDLAKAQAKAAAKG</sequence>
<dbReference type="Proteomes" id="UP000001492">
    <property type="component" value="Plasmid pASTEX01"/>
</dbReference>
<dbReference type="EMBL" id="CP002397">
    <property type="protein sequence ID" value="ADU15163.1"/>
    <property type="molecule type" value="Genomic_DNA"/>
</dbReference>
<dbReference type="AlphaFoldDB" id="E8RVJ4"/>
<evidence type="ECO:0000313" key="3">
    <source>
        <dbReference type="Proteomes" id="UP000001492"/>
    </source>
</evidence>
<evidence type="ECO:0000256" key="1">
    <source>
        <dbReference type="SAM" id="Phobius"/>
    </source>
</evidence>
<accession>E8RVJ4</accession>
<gene>
    <name evidence="2" type="ordered locus">Astex_3533</name>
</gene>
<dbReference type="RefSeq" id="WP_013480977.1">
    <property type="nucleotide sequence ID" value="NC_014818.1"/>
</dbReference>
<keyword evidence="1" id="KW-1133">Transmembrane helix</keyword>
<keyword evidence="2" id="KW-0614">Plasmid</keyword>
<geneLocation type="plasmid" evidence="2 3">
    <name>pASTEX01</name>
</geneLocation>
<dbReference type="HOGENOM" id="CLU_1871147_0_0_5"/>
<dbReference type="KEGG" id="aex:Astex_3533"/>
<feature type="transmembrane region" description="Helical" evidence="1">
    <location>
        <begin position="95"/>
        <end position="111"/>
    </location>
</feature>
<organism evidence="2 3">
    <name type="scientific">Asticcacaulis excentricus (strain ATCC 15261 / DSM 4724 / KCTC 12464 / NCIMB 9791 / VKM B-1370 / CB 48)</name>
    <dbReference type="NCBI Taxonomy" id="573065"/>
    <lineage>
        <taxon>Bacteria</taxon>
        <taxon>Pseudomonadati</taxon>
        <taxon>Pseudomonadota</taxon>
        <taxon>Alphaproteobacteria</taxon>
        <taxon>Caulobacterales</taxon>
        <taxon>Caulobacteraceae</taxon>
        <taxon>Asticcacaulis</taxon>
    </lineage>
</organism>
<name>E8RVJ4_ASTEC</name>
<proteinExistence type="predicted"/>
<keyword evidence="1" id="KW-0812">Transmembrane</keyword>
<evidence type="ECO:0000313" key="2">
    <source>
        <dbReference type="EMBL" id="ADU15163.1"/>
    </source>
</evidence>
<reference evidence="3" key="1">
    <citation type="submission" date="2010-12" db="EMBL/GenBank/DDBJ databases">
        <title>Complete sequence of plasmid 1 of Asticcacaulis excentricus CB 48.</title>
        <authorList>
            <consortium name="US DOE Joint Genome Institute"/>
            <person name="Lucas S."/>
            <person name="Copeland A."/>
            <person name="Lapidus A."/>
            <person name="Cheng J.-F."/>
            <person name="Bruce D."/>
            <person name="Goodwin L."/>
            <person name="Pitluck S."/>
            <person name="Teshima H."/>
            <person name="Davenport K."/>
            <person name="Detter J.C."/>
            <person name="Han C."/>
            <person name="Tapia R."/>
            <person name="Land M."/>
            <person name="Hauser L."/>
            <person name="Jeffries C."/>
            <person name="Kyrpides N."/>
            <person name="Ivanova N."/>
            <person name="Ovchinnikova G."/>
            <person name="Brun Y.V."/>
            <person name="Woyke T."/>
        </authorList>
    </citation>
    <scope>NUCLEOTIDE SEQUENCE [LARGE SCALE GENOMIC DNA]</scope>
    <source>
        <strain evidence="3">ATCC 15261 / DSM 4724 / KCTC 12464 / NCIMB 9791 / VKM B-1370 / CB 48</strain>
        <plasmid evidence="3">pASTEX01</plasmid>
    </source>
</reference>
<dbReference type="OrthoDB" id="7173534at2"/>
<keyword evidence="1" id="KW-0472">Membrane</keyword>
<feature type="transmembrane region" description="Helical" evidence="1">
    <location>
        <begin position="63"/>
        <end position="83"/>
    </location>
</feature>
<feature type="transmembrane region" description="Helical" evidence="1">
    <location>
        <begin position="20"/>
        <end position="42"/>
    </location>
</feature>